<reference evidence="2 3" key="1">
    <citation type="submission" date="2023-01" db="EMBL/GenBank/DDBJ databases">
        <title>Complete genome sequence of Roseicyclus marinus strain Dej080120_10.</title>
        <authorList>
            <person name="Ueki S."/>
            <person name="Maruyama F."/>
        </authorList>
    </citation>
    <scope>NUCLEOTIDE SEQUENCE [LARGE SCALE GENOMIC DNA]</scope>
    <source>
        <strain evidence="2 3">Dej080120_10</strain>
    </source>
</reference>
<dbReference type="EMBL" id="AP027266">
    <property type="protein sequence ID" value="BDW85857.1"/>
    <property type="molecule type" value="Genomic_DNA"/>
</dbReference>
<dbReference type="KEGG" id="rmai:MACH21_20340"/>
<keyword evidence="1" id="KW-0472">Membrane</keyword>
<evidence type="ECO:0000313" key="2">
    <source>
        <dbReference type="EMBL" id="BDW85857.1"/>
    </source>
</evidence>
<sequence length="115" mass="12506">MSARRGALGYLWAHHRWASIGFAGALIVALVFAVRLTLFTIYWADPAHRDQAIEGWMTPRYIARSHDVELDVIRAALPIAPSARSTLNDIAAETSVPIEVLIGHIEDAIPAAGPP</sequence>
<dbReference type="AlphaFoldDB" id="A0AA48KII6"/>
<accession>A0AA48KII6</accession>
<proteinExistence type="predicted"/>
<keyword evidence="1" id="KW-0812">Transmembrane</keyword>
<keyword evidence="1" id="KW-1133">Transmembrane helix</keyword>
<name>A0AA48KII6_9RHOB</name>
<dbReference type="RefSeq" id="WP_338271680.1">
    <property type="nucleotide sequence ID" value="NZ_AP027266.1"/>
</dbReference>
<evidence type="ECO:0000256" key="1">
    <source>
        <dbReference type="SAM" id="Phobius"/>
    </source>
</evidence>
<evidence type="ECO:0000313" key="3">
    <source>
        <dbReference type="Proteomes" id="UP001337723"/>
    </source>
</evidence>
<gene>
    <name evidence="2" type="ORF">MACH21_20340</name>
</gene>
<protein>
    <submittedName>
        <fullName evidence="2">Uncharacterized protein</fullName>
    </submittedName>
</protein>
<dbReference type="Proteomes" id="UP001337723">
    <property type="component" value="Chromosome"/>
</dbReference>
<organism evidence="2 3">
    <name type="scientific">Roseicyclus marinus</name>
    <dbReference type="NCBI Taxonomy" id="2161673"/>
    <lineage>
        <taxon>Bacteria</taxon>
        <taxon>Pseudomonadati</taxon>
        <taxon>Pseudomonadota</taxon>
        <taxon>Alphaproteobacteria</taxon>
        <taxon>Rhodobacterales</taxon>
        <taxon>Roseobacteraceae</taxon>
        <taxon>Roseicyclus</taxon>
    </lineage>
</organism>
<keyword evidence="3" id="KW-1185">Reference proteome</keyword>
<feature type="transmembrane region" description="Helical" evidence="1">
    <location>
        <begin position="20"/>
        <end position="44"/>
    </location>
</feature>